<feature type="region of interest" description="Disordered" evidence="1">
    <location>
        <begin position="1"/>
        <end position="26"/>
    </location>
</feature>
<reference evidence="3" key="1">
    <citation type="submission" date="2012-08" db="EMBL/GenBank/DDBJ databases">
        <title>The Genome Sequence of Wuchereria bancrofti.</title>
        <authorList>
            <person name="Nutman T.B."/>
            <person name="Fink D.L."/>
            <person name="Russ C."/>
            <person name="Young S."/>
            <person name="Zeng Q."/>
            <person name="Koehrsen M."/>
            <person name="Alvarado L."/>
            <person name="Berlin A."/>
            <person name="Chapman S.B."/>
            <person name="Chen Z."/>
            <person name="Freedman E."/>
            <person name="Gellesch M."/>
            <person name="Goldberg J."/>
            <person name="Griggs A."/>
            <person name="Gujja S."/>
            <person name="Heilman E.R."/>
            <person name="Heiman D."/>
            <person name="Hepburn T."/>
            <person name="Howarth C."/>
            <person name="Jen D."/>
            <person name="Larson L."/>
            <person name="Lewis B."/>
            <person name="Mehta T."/>
            <person name="Park D."/>
            <person name="Pearson M."/>
            <person name="Roberts A."/>
            <person name="Saif S."/>
            <person name="Shea T."/>
            <person name="Shenoy N."/>
            <person name="Sisk P."/>
            <person name="Stolte C."/>
            <person name="Sykes S."/>
            <person name="Walk T."/>
            <person name="White J."/>
            <person name="Yandava C."/>
            <person name="Haas B."/>
            <person name="Henn M.R."/>
            <person name="Nusbaum C."/>
            <person name="Birren B."/>
        </authorList>
    </citation>
    <scope>NUCLEOTIDE SEQUENCE [LARGE SCALE GENOMIC DNA]</scope>
    <source>
        <strain evidence="3">NA</strain>
    </source>
</reference>
<accession>J9E8F9</accession>
<evidence type="ECO:0000313" key="3">
    <source>
        <dbReference type="Proteomes" id="UP000004810"/>
    </source>
</evidence>
<comment type="caution">
    <text evidence="2">The sequence shown here is derived from an EMBL/GenBank/DDBJ whole genome shotgun (WGS) entry which is preliminary data.</text>
</comment>
<gene>
    <name evidence="2" type="ORF">WUBG_10664</name>
</gene>
<evidence type="ECO:0000256" key="1">
    <source>
        <dbReference type="SAM" id="MobiDB-lite"/>
    </source>
</evidence>
<dbReference type="AlphaFoldDB" id="J9E8F9"/>
<sequence>MDECPGRRFAKKAPPVPPKRHITRRDELNEQLDKLESKGSAMTEADHQKYRELVNELAKIRVPLPIESNSSKNTAQREQLKSVSPEIVISAREDGSCFERPKNLSVSEKCENTSSKLGVNDVEKITEQQKQDTLARDEERFMEEKKDSLSTNENFDETITKKKGIQWGGSVVENFEKRDLNSDSKLIYEDDDQPEPRAQVLGTHEVYRDPRQARLIELEAKQHAAKEAKIDGSKLGFRDKMQLFAEQIGEKALKDRYKASTIQREIEQTMDDF</sequence>
<dbReference type="EMBL" id="ADBV01006584">
    <property type="protein sequence ID" value="EJW78428.1"/>
    <property type="molecule type" value="Genomic_DNA"/>
</dbReference>
<proteinExistence type="predicted"/>
<dbReference type="Proteomes" id="UP000004810">
    <property type="component" value="Unassembled WGS sequence"/>
</dbReference>
<evidence type="ECO:0000313" key="2">
    <source>
        <dbReference type="EMBL" id="EJW78428.1"/>
    </source>
</evidence>
<name>J9E8F9_WUCBA</name>
<organism evidence="2 3">
    <name type="scientific">Wuchereria bancrofti</name>
    <dbReference type="NCBI Taxonomy" id="6293"/>
    <lineage>
        <taxon>Eukaryota</taxon>
        <taxon>Metazoa</taxon>
        <taxon>Ecdysozoa</taxon>
        <taxon>Nematoda</taxon>
        <taxon>Chromadorea</taxon>
        <taxon>Rhabditida</taxon>
        <taxon>Spirurina</taxon>
        <taxon>Spiruromorpha</taxon>
        <taxon>Filarioidea</taxon>
        <taxon>Onchocercidae</taxon>
        <taxon>Wuchereria</taxon>
    </lineage>
</organism>
<feature type="region of interest" description="Disordered" evidence="1">
    <location>
        <begin position="128"/>
        <end position="153"/>
    </location>
</feature>
<feature type="compositionally biased region" description="Basic and acidic residues" evidence="1">
    <location>
        <begin position="128"/>
        <end position="148"/>
    </location>
</feature>
<protein>
    <submittedName>
        <fullName evidence="2">Uncharacterized protein</fullName>
    </submittedName>
</protein>